<name>A0A4R5QJ46_9PROT</name>
<dbReference type="RefSeq" id="WP_133287727.1">
    <property type="nucleotide sequence ID" value="NZ_SMSJ01000005.1"/>
</dbReference>
<keyword evidence="1" id="KW-0732">Signal</keyword>
<sequence>MSKLKRSAPLPAAALLAALAAAPGAQAQTAAASAPGIGATDIGGVVTGPSGPEAGVWVIAETTDLGTKFAKIVATDDAGRYVIPDLPKAKYKVWVRGYGLADSPRVDGTPGQPLNLAATPAPSAAAAAELYPGMYWYSMLRIPAADQFPGTGDGRGGNGIPEFMRSQYAWVDTVKQSCQSCHALGSQNIRHPRKELGEFPNSTEMWARRIQSGQAMGNMAISIARLGPEKGLSLYADWTDRIAKGELPADKPARPQGLERNMVVSLWDWASPTSYLHDAISTDKRKPTLFPNGLIYGSPEESTDEVPVLDPVNHKAWTVKHPYRPGTPSLADEPRGPSPFWGEEAIWDGHTSNHNLIVDDRGLVWFAARIRAAADQPEWCKAGSDHPSAKVVPINAGRHFSVFDPKTQKFDLIDTCFGTHHLYFGYDADQTLWTSWGGPAGNVVGWLNTRKYLETRDAKASQGWAPMVVDVPGWGKRGEYVEADKPLDPTKQKRVIAGMYGVQPSPTDGSIWGQSMDRGFSRMDQPGYLIRFIPGSDPTNTGLTELFQPPAGSWSPRGIDVDSKGVVWTTLGSGHLASFDRSKCKAPLTGPSAVTGEQCTEGWTLYRFPGPQFAGVDPSGSADHAYYVWVDRFNTLGLGNDVPIASTNGSESLTVLVDGKLHQLHVPYPAGFFTKNVDGRIDDPDAGWKGRGVWTTTGTRAPFHNETGKGERPRVFKVQMRPDPLAR</sequence>
<keyword evidence="2" id="KW-0645">Protease</keyword>
<evidence type="ECO:0000313" key="3">
    <source>
        <dbReference type="Proteomes" id="UP000295096"/>
    </source>
</evidence>
<keyword evidence="2" id="KW-0378">Hydrolase</keyword>
<reference evidence="2 3" key="1">
    <citation type="journal article" date="2016" name="J. Microbiol.">
        <title>Dankookia rubra gen. nov., sp. nov., an alphaproteobacterium isolated from sediment of a shallow stream.</title>
        <authorList>
            <person name="Kim W.H."/>
            <person name="Kim D.H."/>
            <person name="Kang K."/>
            <person name="Ahn T.Y."/>
        </authorList>
    </citation>
    <scope>NUCLEOTIDE SEQUENCE [LARGE SCALE GENOMIC DNA]</scope>
    <source>
        <strain evidence="2 3">JCM30602</strain>
    </source>
</reference>
<organism evidence="2 3">
    <name type="scientific">Dankookia rubra</name>
    <dbReference type="NCBI Taxonomy" id="1442381"/>
    <lineage>
        <taxon>Bacteria</taxon>
        <taxon>Pseudomonadati</taxon>
        <taxon>Pseudomonadota</taxon>
        <taxon>Alphaproteobacteria</taxon>
        <taxon>Acetobacterales</taxon>
        <taxon>Roseomonadaceae</taxon>
        <taxon>Dankookia</taxon>
    </lineage>
</organism>
<accession>A0A4R5QJ46</accession>
<comment type="caution">
    <text evidence="2">The sequence shown here is derived from an EMBL/GenBank/DDBJ whole genome shotgun (WGS) entry which is preliminary data.</text>
</comment>
<feature type="signal peptide" evidence="1">
    <location>
        <begin position="1"/>
        <end position="27"/>
    </location>
</feature>
<gene>
    <name evidence="2" type="ORF">E2C06_06260</name>
</gene>
<protein>
    <submittedName>
        <fullName evidence="2">Carboxypeptidase regulatory-like domain-containing protein</fullName>
    </submittedName>
</protein>
<evidence type="ECO:0000256" key="1">
    <source>
        <dbReference type="SAM" id="SignalP"/>
    </source>
</evidence>
<keyword evidence="2" id="KW-0121">Carboxypeptidase</keyword>
<feature type="chain" id="PRO_5020597931" evidence="1">
    <location>
        <begin position="28"/>
        <end position="727"/>
    </location>
</feature>
<dbReference type="Proteomes" id="UP000295096">
    <property type="component" value="Unassembled WGS sequence"/>
</dbReference>
<dbReference type="OrthoDB" id="7578032at2"/>
<dbReference type="EMBL" id="SMSJ01000005">
    <property type="protein sequence ID" value="TDH63430.1"/>
    <property type="molecule type" value="Genomic_DNA"/>
</dbReference>
<dbReference type="GO" id="GO:0004180">
    <property type="term" value="F:carboxypeptidase activity"/>
    <property type="evidence" value="ECO:0007669"/>
    <property type="project" value="UniProtKB-KW"/>
</dbReference>
<keyword evidence="3" id="KW-1185">Reference proteome</keyword>
<proteinExistence type="predicted"/>
<evidence type="ECO:0000313" key="2">
    <source>
        <dbReference type="EMBL" id="TDH63430.1"/>
    </source>
</evidence>
<dbReference type="AlphaFoldDB" id="A0A4R5QJ46"/>